<dbReference type="Gene3D" id="3.30.160.60">
    <property type="entry name" value="Classic Zinc Finger"/>
    <property type="match status" value="1"/>
</dbReference>
<evidence type="ECO:0000313" key="2">
    <source>
        <dbReference type="Proteomes" id="UP001153269"/>
    </source>
</evidence>
<accession>A0A9N7UXX1</accession>
<organism evidence="1 2">
    <name type="scientific">Pleuronectes platessa</name>
    <name type="common">European plaice</name>
    <dbReference type="NCBI Taxonomy" id="8262"/>
    <lineage>
        <taxon>Eukaryota</taxon>
        <taxon>Metazoa</taxon>
        <taxon>Chordata</taxon>
        <taxon>Craniata</taxon>
        <taxon>Vertebrata</taxon>
        <taxon>Euteleostomi</taxon>
        <taxon>Actinopterygii</taxon>
        <taxon>Neopterygii</taxon>
        <taxon>Teleostei</taxon>
        <taxon>Neoteleostei</taxon>
        <taxon>Acanthomorphata</taxon>
        <taxon>Carangaria</taxon>
        <taxon>Pleuronectiformes</taxon>
        <taxon>Pleuronectoidei</taxon>
        <taxon>Pleuronectidae</taxon>
        <taxon>Pleuronectes</taxon>
    </lineage>
</organism>
<dbReference type="AlphaFoldDB" id="A0A9N7UXX1"/>
<proteinExistence type="predicted"/>
<reference evidence="1" key="1">
    <citation type="submission" date="2020-03" db="EMBL/GenBank/DDBJ databases">
        <authorList>
            <person name="Weist P."/>
        </authorList>
    </citation>
    <scope>NUCLEOTIDE SEQUENCE</scope>
</reference>
<sequence length="197" mass="20812">MVEDITNNVQEPLGLAGSRSAGQQTRGVWAIFLRSTALMKDELLPWSRSAAVTPHRGVVEENSIMSAMHAGESAESQALAHYKGTKHAKKLKALDSPKTKLKGSLVLKDTTMQELVQGITTSQVSSNTDSKGPELDDLTSCSWPVAAAAAAAADSLSYITVVETCLPGQWDAGGTSCRAHTCPGDSDGNSAPSLWTW</sequence>
<comment type="caution">
    <text evidence="1">The sequence shown here is derived from an EMBL/GenBank/DDBJ whole genome shotgun (WGS) entry which is preliminary data.</text>
</comment>
<name>A0A9N7UXX1_PLEPL</name>
<evidence type="ECO:0000313" key="1">
    <source>
        <dbReference type="EMBL" id="CAB1438982.1"/>
    </source>
</evidence>
<keyword evidence="2" id="KW-1185">Reference proteome</keyword>
<dbReference type="EMBL" id="CADEAL010002223">
    <property type="protein sequence ID" value="CAB1438982.1"/>
    <property type="molecule type" value="Genomic_DNA"/>
</dbReference>
<dbReference type="Proteomes" id="UP001153269">
    <property type="component" value="Unassembled WGS sequence"/>
</dbReference>
<gene>
    <name evidence="1" type="ORF">PLEPLA_LOCUS26837</name>
</gene>
<protein>
    <submittedName>
        <fullName evidence="1">Uncharacterized protein</fullName>
    </submittedName>
</protein>